<evidence type="ECO:0000256" key="2">
    <source>
        <dbReference type="ARBA" id="ARBA00022656"/>
    </source>
</evidence>
<evidence type="ECO:0000256" key="1">
    <source>
        <dbReference type="ARBA" id="ARBA00007819"/>
    </source>
</evidence>
<feature type="domain" description="Pesticidal crystal protein" evidence="6">
    <location>
        <begin position="296"/>
        <end position="451"/>
    </location>
</feature>
<dbReference type="Pfam" id="PF03944">
    <property type="entry name" value="Endotoxin_C"/>
    <property type="match status" value="1"/>
</dbReference>
<dbReference type="InterPro" id="IPR005639">
    <property type="entry name" value="Pest_crys_dom_I"/>
</dbReference>
<dbReference type="InterPro" id="IPR038979">
    <property type="entry name" value="Pest_crys"/>
</dbReference>
<evidence type="ECO:0000313" key="9">
    <source>
        <dbReference type="EMBL" id="AQX37183.1"/>
    </source>
</evidence>
<keyword evidence="2" id="KW-0800">Toxin</keyword>
<keyword evidence="3" id="KW-0749">Sporulation</keyword>
<dbReference type="Pfam" id="PF00555">
    <property type="entry name" value="Endotoxin_M"/>
    <property type="match status" value="1"/>
</dbReference>
<dbReference type="GO" id="GO:0090729">
    <property type="term" value="F:toxin activity"/>
    <property type="evidence" value="ECO:0007669"/>
    <property type="project" value="UniProtKB-KW"/>
</dbReference>
<dbReference type="GO" id="GO:0005102">
    <property type="term" value="F:signaling receptor binding"/>
    <property type="evidence" value="ECO:0007669"/>
    <property type="project" value="InterPro"/>
</dbReference>
<name>A0A7R6AZ64_BACTU</name>
<dbReference type="PANTHER" id="PTHR37003">
    <property type="entry name" value="ENDOTOXIN_N DOMAIN-CONTAINING PROTEIN-RELATED"/>
    <property type="match status" value="1"/>
</dbReference>
<dbReference type="GO" id="GO:0001907">
    <property type="term" value="P:symbiont-mediated killing of host cell"/>
    <property type="evidence" value="ECO:0007669"/>
    <property type="project" value="InterPro"/>
</dbReference>
<evidence type="ECO:0000256" key="5">
    <source>
        <dbReference type="ARBA" id="ARBA00029653"/>
    </source>
</evidence>
<comment type="similarity">
    <text evidence="1">Belongs to the delta endotoxin family.</text>
</comment>
<dbReference type="Gene3D" id="1.20.190.10">
    <property type="entry name" value="Pesticidal crystal protein, N-terminal domain"/>
    <property type="match status" value="1"/>
</dbReference>
<feature type="domain" description="Pesticidal crystal protein" evidence="7">
    <location>
        <begin position="503"/>
        <end position="644"/>
    </location>
</feature>
<accession>A0A7R6AZ64</accession>
<dbReference type="Pfam" id="PF03945">
    <property type="entry name" value="Endotoxin_N"/>
    <property type="match status" value="1"/>
</dbReference>
<dbReference type="Gene3D" id="2.60.120.260">
    <property type="entry name" value="Galactose-binding domain-like"/>
    <property type="match status" value="1"/>
</dbReference>
<evidence type="ECO:0000259" key="8">
    <source>
        <dbReference type="Pfam" id="PF03945"/>
    </source>
</evidence>
<keyword evidence="4" id="KW-0843">Virulence</keyword>
<dbReference type="InterPro" id="IPR036716">
    <property type="entry name" value="Pest_crys_N_sf"/>
</dbReference>
<dbReference type="InterPro" id="IPR001178">
    <property type="entry name" value="Pest_cryst_dom_II"/>
</dbReference>
<dbReference type="AlphaFoldDB" id="A0A7R6AZ64"/>
<dbReference type="SUPFAM" id="SSF56849">
    <property type="entry name" value="delta-Endotoxin (insectocide), N-terminal domain"/>
    <property type="match status" value="1"/>
</dbReference>
<feature type="domain" description="Pesticidal crystal protein" evidence="8">
    <location>
        <begin position="66"/>
        <end position="286"/>
    </location>
</feature>
<dbReference type="SUPFAM" id="SSF49785">
    <property type="entry name" value="Galactose-binding domain-like"/>
    <property type="match status" value="1"/>
</dbReference>
<dbReference type="CDD" id="cd04085">
    <property type="entry name" value="delta_endotoxin_C"/>
    <property type="match status" value="1"/>
</dbReference>
<dbReference type="InterPro" id="IPR036399">
    <property type="entry name" value="Pest_cryst_cen_dom_sf"/>
</dbReference>
<dbReference type="Gene3D" id="2.100.10.10">
    <property type="entry name" value="Pesticidal crystal protein, central domain"/>
    <property type="match status" value="1"/>
</dbReference>
<proteinExistence type="inferred from homology"/>
<evidence type="ECO:0000256" key="3">
    <source>
        <dbReference type="ARBA" id="ARBA00022969"/>
    </source>
</evidence>
<sequence>MNQNYGSNEVEILNSRNMSCQPRYPFAKAPSSKLHSMGYKDYMERRTKGVETYSGLDGLRTSISIVLSLISNIPGPLAVPAKFISIIFPFLWPSGSQQAMWEAFMKAAEEMINQKIEAFARNQAISRLTGVQDVVSLYQRDAKNFNDYPTSEPLKRQVREQFISTNTFVTGSMPLFAVGGQELPLLTTYVEAANLHLLLLRDAVMFGESWGMDPLTVAGYQSDLNTRIAVYTDYCVRIYNQGLQKAKTLQANVDRKYRMMEEWNLFNKYRRDMTLMVLDLVAVWQTYSPQLYRIGTRIELTREIFTDLRGNSANIMPSNGWTSADIMEGYIMPPPSLSTWLDYTDIWTQRGTGVASTEQYAGVQNRYKYTLDNQIRTSPLLGRREGVMHTVLASPTIINRVDNRVGTSLYTFSFYREGSASPFQTFGDTFSQSNSIKENRIPIEGNQTRANHRMSRISGMENVLYYFNSNGNVVTTPKYMFCMAEGWTHISMSPENRILSDSITQIPAVKGNVVDNGATVVRGPGSTGGDLVRLPAYNQQWTQLRVKVRPSTTARTRRYNVRIRYASEANANLFVGKYVDAANRWYETGDYAVNRTISGSMTYSSFQYLDTIFFAANEEEFKIELRCNSGGPIYIDKIEFIPANPIPEPPVIAGTY</sequence>
<dbReference type="InterPro" id="IPR005638">
    <property type="entry name" value="Pest_crys_dom-III"/>
</dbReference>
<dbReference type="GO" id="GO:0030435">
    <property type="term" value="P:sporulation resulting in formation of a cellular spore"/>
    <property type="evidence" value="ECO:0007669"/>
    <property type="project" value="UniProtKB-KW"/>
</dbReference>
<evidence type="ECO:0000259" key="7">
    <source>
        <dbReference type="Pfam" id="PF03944"/>
    </source>
</evidence>
<dbReference type="PANTHER" id="PTHR37003:SF2">
    <property type="entry name" value="PESTICIDAL CRYSTAL PROTEIN N-TERMINAL DOMAIN-CONTAINING PROTEIN"/>
    <property type="match status" value="1"/>
</dbReference>
<organism evidence="9">
    <name type="scientific">Bacillus thuringiensis</name>
    <dbReference type="NCBI Taxonomy" id="1428"/>
    <lineage>
        <taxon>Bacteria</taxon>
        <taxon>Bacillati</taxon>
        <taxon>Bacillota</taxon>
        <taxon>Bacilli</taxon>
        <taxon>Bacillales</taxon>
        <taxon>Bacillaceae</taxon>
        <taxon>Bacillus</taxon>
        <taxon>Bacillus cereus group</taxon>
    </lineage>
</organism>
<evidence type="ECO:0000259" key="6">
    <source>
        <dbReference type="Pfam" id="PF00555"/>
    </source>
</evidence>
<dbReference type="SUPFAM" id="SSF51096">
    <property type="entry name" value="delta-Endotoxin (insectocide), middle domain"/>
    <property type="match status" value="1"/>
</dbReference>
<protein>
    <recommendedName>
        <fullName evidence="5">Crystaline entomocidal protoxin</fullName>
    </recommendedName>
</protein>
<dbReference type="InterPro" id="IPR008979">
    <property type="entry name" value="Galactose-bd-like_sf"/>
</dbReference>
<evidence type="ECO:0000256" key="4">
    <source>
        <dbReference type="ARBA" id="ARBA00023026"/>
    </source>
</evidence>
<dbReference type="EMBL" id="KX094976">
    <property type="protein sequence ID" value="AQX37183.1"/>
    <property type="molecule type" value="Genomic_DNA"/>
</dbReference>
<reference evidence="9" key="1">
    <citation type="submission" date="2016-04" db="EMBL/GenBank/DDBJ databases">
        <title>The new gene clone of Bacillus thuringiensis.</title>
        <authorList>
            <person name="Zheng A."/>
            <person name="Huang G."/>
        </authorList>
    </citation>
    <scope>NUCLEOTIDE SEQUENCE</scope>
    <source>
        <strain evidence="9">Mgc157-1</strain>
    </source>
</reference>